<protein>
    <recommendedName>
        <fullName evidence="3">HEAT repeat domain-containing protein</fullName>
    </recommendedName>
</protein>
<gene>
    <name evidence="1" type="ORF">MW046_03795</name>
</gene>
<evidence type="ECO:0008006" key="3">
    <source>
        <dbReference type="Google" id="ProtNLM"/>
    </source>
</evidence>
<dbReference type="KEGG" id="haad:MW046_03795"/>
<accession>A0A8U0A3Z7</accession>
<organism evidence="1 2">
    <name type="scientific">Halocatena salina</name>
    <dbReference type="NCBI Taxonomy" id="2934340"/>
    <lineage>
        <taxon>Archaea</taxon>
        <taxon>Methanobacteriati</taxon>
        <taxon>Methanobacteriota</taxon>
        <taxon>Stenosarchaea group</taxon>
        <taxon>Halobacteria</taxon>
        <taxon>Halobacteriales</taxon>
        <taxon>Natronomonadaceae</taxon>
        <taxon>Halocatena</taxon>
    </lineage>
</organism>
<proteinExistence type="predicted"/>
<dbReference type="AlphaFoldDB" id="A0A8U0A3Z7"/>
<dbReference type="GeneID" id="71927140"/>
<dbReference type="InterPro" id="IPR011989">
    <property type="entry name" value="ARM-like"/>
</dbReference>
<dbReference type="Gene3D" id="1.25.10.10">
    <property type="entry name" value="Leucine-rich Repeat Variant"/>
    <property type="match status" value="1"/>
</dbReference>
<reference evidence="1" key="1">
    <citation type="submission" date="2022-04" db="EMBL/GenBank/DDBJ databases">
        <title>Halocatena sp. nov., isolated from a salt lake.</title>
        <authorList>
            <person name="Cui H.-L."/>
        </authorList>
    </citation>
    <scope>NUCLEOTIDE SEQUENCE</scope>
    <source>
        <strain evidence="1">AD-1</strain>
    </source>
</reference>
<evidence type="ECO:0000313" key="2">
    <source>
        <dbReference type="Proteomes" id="UP000831768"/>
    </source>
</evidence>
<dbReference type="EMBL" id="CP096019">
    <property type="protein sequence ID" value="UPM43576.1"/>
    <property type="molecule type" value="Genomic_DNA"/>
</dbReference>
<dbReference type="SUPFAM" id="SSF48371">
    <property type="entry name" value="ARM repeat"/>
    <property type="match status" value="1"/>
</dbReference>
<name>A0A8U0A3Z7_9EURY</name>
<dbReference type="InterPro" id="IPR016024">
    <property type="entry name" value="ARM-type_fold"/>
</dbReference>
<keyword evidence="2" id="KW-1185">Reference proteome</keyword>
<dbReference type="Proteomes" id="UP000831768">
    <property type="component" value="Chromosome"/>
</dbReference>
<evidence type="ECO:0000313" key="1">
    <source>
        <dbReference type="EMBL" id="UPM43576.1"/>
    </source>
</evidence>
<dbReference type="RefSeq" id="WP_247994239.1">
    <property type="nucleotide sequence ID" value="NZ_CP096019.1"/>
</dbReference>
<sequence length="170" mass="18289">MSNADEIIAEIERDPGRFDEYSGELRTILESGAVDARRSVAQLLGDVAEVDPEIGIRHPELLELAFEDADVVVQELAVSTVAAITETIPEIGTDFVSQVTRALADEELTGSSQMDGIAALGKIDRETAMSVSEADEVLASLLHETDAHVRETVAINLDDTVKASPRSFQP</sequence>